<dbReference type="EMBL" id="JAZAVJ010000207">
    <property type="protein sequence ID" value="KAK7407895.1"/>
    <property type="molecule type" value="Genomic_DNA"/>
</dbReference>
<accession>A0ABR1GQU8</accession>
<evidence type="ECO:0000313" key="3">
    <source>
        <dbReference type="EMBL" id="KAK7407895.1"/>
    </source>
</evidence>
<dbReference type="Proteomes" id="UP001498476">
    <property type="component" value="Unassembled WGS sequence"/>
</dbReference>
<feature type="region of interest" description="Disordered" evidence="1">
    <location>
        <begin position="1"/>
        <end position="56"/>
    </location>
</feature>
<name>A0ABR1GQU8_9HYPO</name>
<proteinExistence type="predicted"/>
<gene>
    <name evidence="3" type="ORF">QQX98_009954</name>
</gene>
<feature type="domain" description="PD-(D/E)XK nuclease-like" evidence="2">
    <location>
        <begin position="119"/>
        <end position="303"/>
    </location>
</feature>
<keyword evidence="4" id="KW-1185">Reference proteome</keyword>
<evidence type="ECO:0000256" key="1">
    <source>
        <dbReference type="SAM" id="MobiDB-lite"/>
    </source>
</evidence>
<feature type="compositionally biased region" description="Low complexity" evidence="1">
    <location>
        <begin position="31"/>
        <end position="47"/>
    </location>
</feature>
<evidence type="ECO:0000313" key="4">
    <source>
        <dbReference type="Proteomes" id="UP001498476"/>
    </source>
</evidence>
<dbReference type="Pfam" id="PF20516">
    <property type="entry name" value="PDDEXK_12"/>
    <property type="match status" value="1"/>
</dbReference>
<evidence type="ECO:0000259" key="2">
    <source>
        <dbReference type="Pfam" id="PF20516"/>
    </source>
</evidence>
<protein>
    <recommendedName>
        <fullName evidence="2">PD-(D/E)XK nuclease-like domain-containing protein</fullName>
    </recommendedName>
</protein>
<comment type="caution">
    <text evidence="3">The sequence shown here is derived from an EMBL/GenBank/DDBJ whole genome shotgun (WGS) entry which is preliminary data.</text>
</comment>
<sequence>MSAHTDSPEKRPNDETPKASRGNKRVRTPRSESSYSLPPSQSQYYTSTRSGQSSPLRDLAALERDEQGLKPRELSAFHPQPPSLEALLEQIEVFAYAEGILPASARDTLEMLDAAVYWDMRWATQRLRSTRHYSTEQANWSIAVYSRILDLAFDAPDHQARLVKSMGRSTIDPPRTKNVDFCIYFEPSKDASYPEVESDLDRLSKTLRCGAINQTDFYPLRNRPIALSIETKKPGESWEKAKLQLGVWESARWAFLRHLFSKYQDQVAQAEAATGHQGNAPAPSSSLSGLPEFLPGIIVQGHD</sequence>
<reference evidence="3 4" key="1">
    <citation type="journal article" date="2025" name="Microbiol. Resour. Announc.">
        <title>Draft genome sequences for Neonectria magnoliae and Neonectria punicea, canker pathogens of Liriodendron tulipifera and Acer saccharum in West Virginia.</title>
        <authorList>
            <person name="Petronek H.M."/>
            <person name="Kasson M.T."/>
            <person name="Metheny A.M."/>
            <person name="Stauder C.M."/>
            <person name="Lovett B."/>
            <person name="Lynch S.C."/>
            <person name="Garnas J.R."/>
            <person name="Kasson L.R."/>
            <person name="Stajich J.E."/>
        </authorList>
    </citation>
    <scope>NUCLEOTIDE SEQUENCE [LARGE SCALE GENOMIC DNA]</scope>
    <source>
        <strain evidence="3 4">NRRL 64653</strain>
    </source>
</reference>
<dbReference type="InterPro" id="IPR046797">
    <property type="entry name" value="PDDEXK_12"/>
</dbReference>
<feature type="compositionally biased region" description="Basic and acidic residues" evidence="1">
    <location>
        <begin position="1"/>
        <end position="18"/>
    </location>
</feature>
<organism evidence="3 4">
    <name type="scientific">Neonectria punicea</name>
    <dbReference type="NCBI Taxonomy" id="979145"/>
    <lineage>
        <taxon>Eukaryota</taxon>
        <taxon>Fungi</taxon>
        <taxon>Dikarya</taxon>
        <taxon>Ascomycota</taxon>
        <taxon>Pezizomycotina</taxon>
        <taxon>Sordariomycetes</taxon>
        <taxon>Hypocreomycetidae</taxon>
        <taxon>Hypocreales</taxon>
        <taxon>Nectriaceae</taxon>
        <taxon>Neonectria</taxon>
    </lineage>
</organism>